<feature type="domain" description="PilZ" evidence="1">
    <location>
        <begin position="8"/>
        <end position="81"/>
    </location>
</feature>
<proteinExistence type="predicted"/>
<sequence>MGIDEVPRSEERRKGELRGYVRRSGDAIQPAEFEDVSEGGCCIRGDFRIGEMLVATIPTLGTVEAQVRWSIGGRSGLKILAVHQAEGK</sequence>
<reference evidence="3" key="1">
    <citation type="journal article" date="2019" name="Int. J. Syst. Evol. Microbiol.">
        <title>The Global Catalogue of Microorganisms (GCM) 10K type strain sequencing project: providing services to taxonomists for standard genome sequencing and annotation.</title>
        <authorList>
            <consortium name="The Broad Institute Genomics Platform"/>
            <consortium name="The Broad Institute Genome Sequencing Center for Infectious Disease"/>
            <person name="Wu L."/>
            <person name="Ma J."/>
        </authorList>
    </citation>
    <scope>NUCLEOTIDE SEQUENCE [LARGE SCALE GENOMIC DNA]</scope>
    <source>
        <strain evidence="3">NBRC 102146</strain>
    </source>
</reference>
<comment type="caution">
    <text evidence="2">The sequence shown here is derived from an EMBL/GenBank/DDBJ whole genome shotgun (WGS) entry which is preliminary data.</text>
</comment>
<protein>
    <recommendedName>
        <fullName evidence="1">PilZ domain-containing protein</fullName>
    </recommendedName>
</protein>
<dbReference type="Pfam" id="PF07238">
    <property type="entry name" value="PilZ"/>
    <property type="match status" value="1"/>
</dbReference>
<evidence type="ECO:0000313" key="3">
    <source>
        <dbReference type="Proteomes" id="UP001156703"/>
    </source>
</evidence>
<dbReference type="EMBL" id="BSOO01000019">
    <property type="protein sequence ID" value="GLR48136.1"/>
    <property type="molecule type" value="Genomic_DNA"/>
</dbReference>
<keyword evidence="3" id="KW-1185">Reference proteome</keyword>
<evidence type="ECO:0000313" key="2">
    <source>
        <dbReference type="EMBL" id="GLR48136.1"/>
    </source>
</evidence>
<name>A0ABQ5Z9J3_9SPHN</name>
<organism evidence="2 3">
    <name type="scientific">Sphingomonas astaxanthinifaciens DSM 22298</name>
    <dbReference type="NCBI Taxonomy" id="1123267"/>
    <lineage>
        <taxon>Bacteria</taxon>
        <taxon>Pseudomonadati</taxon>
        <taxon>Pseudomonadota</taxon>
        <taxon>Alphaproteobacteria</taxon>
        <taxon>Sphingomonadales</taxon>
        <taxon>Sphingomonadaceae</taxon>
        <taxon>Sphingomonas</taxon>
    </lineage>
</organism>
<dbReference type="Proteomes" id="UP001156703">
    <property type="component" value="Unassembled WGS sequence"/>
</dbReference>
<evidence type="ECO:0000259" key="1">
    <source>
        <dbReference type="Pfam" id="PF07238"/>
    </source>
</evidence>
<gene>
    <name evidence="2" type="ORF">GCM10007925_18490</name>
</gene>
<dbReference type="RefSeq" id="WP_029941362.1">
    <property type="nucleotide sequence ID" value="NZ_BSOO01000019.1"/>
</dbReference>
<dbReference type="InterPro" id="IPR009875">
    <property type="entry name" value="PilZ_domain"/>
</dbReference>
<accession>A0ABQ5Z9J3</accession>